<dbReference type="Gene3D" id="3.90.1200.10">
    <property type="match status" value="1"/>
</dbReference>
<comment type="caution">
    <text evidence="1">The sequence shown here is derived from an EMBL/GenBank/DDBJ whole genome shotgun (WGS) entry which is preliminary data.</text>
</comment>
<reference evidence="1" key="1">
    <citation type="submission" date="2021-03" db="EMBL/GenBank/DDBJ databases">
        <title>Leucobacter chromiisoli sp. nov., isolated from chromium-containing soil of chemical plant.</title>
        <authorList>
            <person name="Xu Z."/>
        </authorList>
    </citation>
    <scope>NUCLEOTIDE SEQUENCE</scope>
    <source>
        <strain evidence="1">A2</strain>
    </source>
</reference>
<keyword evidence="2" id="KW-1185">Reference proteome</keyword>
<dbReference type="InterPro" id="IPR011009">
    <property type="entry name" value="Kinase-like_dom_sf"/>
</dbReference>
<dbReference type="Proteomes" id="UP000664398">
    <property type="component" value="Unassembled WGS sequence"/>
</dbReference>
<gene>
    <name evidence="1" type="ORF">J4H91_00480</name>
</gene>
<name>A0A939RXE2_9MICO</name>
<dbReference type="EMBL" id="JAGDYL010000001">
    <property type="protein sequence ID" value="MBO1803796.1"/>
    <property type="molecule type" value="Genomic_DNA"/>
</dbReference>
<organism evidence="1 2">
    <name type="scientific">Leucobacter ruminantium</name>
    <dbReference type="NCBI Taxonomy" id="1289170"/>
    <lineage>
        <taxon>Bacteria</taxon>
        <taxon>Bacillati</taxon>
        <taxon>Actinomycetota</taxon>
        <taxon>Actinomycetes</taxon>
        <taxon>Micrococcales</taxon>
        <taxon>Microbacteriaceae</taxon>
        <taxon>Leucobacter</taxon>
    </lineage>
</organism>
<evidence type="ECO:0000313" key="2">
    <source>
        <dbReference type="Proteomes" id="UP000664398"/>
    </source>
</evidence>
<sequence>MTEWYEDIGQWAAGFDTDGIRWEVPVAQVPSPSWWASDSELVAGRSAELGEVMLKRISRHAWSWRNRHNLITASTAAGEIGVAPRVHVADAELGLVLMERLPAEWRVGRLVMFKDGEVRRSLVEARRRFAELDVELSTRSPLVDLNQLVDECGDRGISIDHRVIDLVGYVNGFREALLAYRRTLEMRPSQGEGTSSNIMVGPNAQVKLVGWGSAARLSAVHDHATLIAEACPGALDMDDYIAELAPGASSTERAVVKLVTGIEHLRWAVLTRLRAKTDPDVNLDSTKYGMWRMTFAEMLLNDPDVRAELEAELS</sequence>
<protein>
    <submittedName>
        <fullName evidence="1">Uncharacterized protein</fullName>
    </submittedName>
</protein>
<accession>A0A939RXE2</accession>
<dbReference type="SUPFAM" id="SSF56112">
    <property type="entry name" value="Protein kinase-like (PK-like)"/>
    <property type="match status" value="1"/>
</dbReference>
<dbReference type="AlphaFoldDB" id="A0A939RXE2"/>
<evidence type="ECO:0000313" key="1">
    <source>
        <dbReference type="EMBL" id="MBO1803796.1"/>
    </source>
</evidence>
<proteinExistence type="predicted"/>
<dbReference type="RefSeq" id="WP_208044284.1">
    <property type="nucleotide sequence ID" value="NZ_JAGDYL010000001.1"/>
</dbReference>